<reference evidence="17 18" key="1">
    <citation type="submission" date="2020-02" db="EMBL/GenBank/DDBJ databases">
        <title>Nitrogenibacter mangrovi gen. nov., sp. nov. isolated from mangrove sediment, a denitrifying betaproteobacterium.</title>
        <authorList>
            <person name="Liao H."/>
            <person name="Tian Y."/>
        </authorList>
    </citation>
    <scope>NUCLEOTIDE SEQUENCE [LARGE SCALE GENOMIC DNA]</scope>
    <source>
        <strain evidence="17 18">M9-3-2</strain>
    </source>
</reference>
<evidence type="ECO:0000256" key="8">
    <source>
        <dbReference type="ARBA" id="ARBA00035100"/>
    </source>
</evidence>
<dbReference type="PRINTS" id="PR00344">
    <property type="entry name" value="BCTRLSENSOR"/>
</dbReference>
<dbReference type="SMART" id="SM00448">
    <property type="entry name" value="REC"/>
    <property type="match status" value="1"/>
</dbReference>
<dbReference type="PROSITE" id="PS50110">
    <property type="entry name" value="RESPONSE_REGULATORY"/>
    <property type="match status" value="1"/>
</dbReference>
<dbReference type="PROSITE" id="PS50894">
    <property type="entry name" value="HPT"/>
    <property type="match status" value="3"/>
</dbReference>
<evidence type="ECO:0000256" key="9">
    <source>
        <dbReference type="PROSITE-ProRule" id="PRU00110"/>
    </source>
</evidence>
<keyword evidence="5" id="KW-0808">Transferase</keyword>
<feature type="domain" description="HPt" evidence="16">
    <location>
        <begin position="627"/>
        <end position="731"/>
    </location>
</feature>
<keyword evidence="4 10" id="KW-0597">Phosphoprotein</keyword>
<dbReference type="InterPro" id="IPR036641">
    <property type="entry name" value="HPT_dom_sf"/>
</dbReference>
<protein>
    <recommendedName>
        <fullName evidence="3">Chemotaxis protein CheA</fullName>
        <ecNumber evidence="2">2.7.13.3</ecNumber>
    </recommendedName>
</protein>
<dbReference type="Pfam" id="PF00072">
    <property type="entry name" value="Response_reg"/>
    <property type="match status" value="1"/>
</dbReference>
<dbReference type="Gene3D" id="2.30.30.40">
    <property type="entry name" value="SH3 Domains"/>
    <property type="match status" value="1"/>
</dbReference>
<feature type="modified residue" description="Phosphohistidine" evidence="9">
    <location>
        <position position="1182"/>
    </location>
</feature>
<dbReference type="Proteomes" id="UP000501991">
    <property type="component" value="Chromosome"/>
</dbReference>
<keyword evidence="6" id="KW-0418">Kinase</keyword>
<evidence type="ECO:0000259" key="14">
    <source>
        <dbReference type="PROSITE" id="PS50110"/>
    </source>
</evidence>
<comment type="function">
    <text evidence="8">Involved in the transmission of sensory signals from the chemoreceptors to the flagellar motors. CheA is autophosphorylated; it can transfer its phosphate group to either CheB or CheY.</text>
</comment>
<evidence type="ECO:0000313" key="17">
    <source>
        <dbReference type="EMBL" id="QID16897.1"/>
    </source>
</evidence>
<dbReference type="EMBL" id="CP048836">
    <property type="protein sequence ID" value="QID16897.1"/>
    <property type="molecule type" value="Genomic_DNA"/>
</dbReference>
<dbReference type="SUPFAM" id="SSF52172">
    <property type="entry name" value="CheY-like"/>
    <property type="match status" value="1"/>
</dbReference>
<evidence type="ECO:0000259" key="16">
    <source>
        <dbReference type="PROSITE" id="PS50894"/>
    </source>
</evidence>
<dbReference type="InterPro" id="IPR036890">
    <property type="entry name" value="HATPase_C_sf"/>
</dbReference>
<dbReference type="Pfam" id="PF26379">
    <property type="entry name" value="FimL_2nd"/>
    <property type="match status" value="1"/>
</dbReference>
<dbReference type="EC" id="2.7.13.3" evidence="2"/>
<feature type="modified residue" description="Phosphohistidine" evidence="9">
    <location>
        <position position="995"/>
    </location>
</feature>
<evidence type="ECO:0000313" key="18">
    <source>
        <dbReference type="Proteomes" id="UP000501991"/>
    </source>
</evidence>
<dbReference type="InterPro" id="IPR001789">
    <property type="entry name" value="Sig_transdc_resp-reg_receiver"/>
</dbReference>
<feature type="compositionally biased region" description="Basic and acidic residues" evidence="12">
    <location>
        <begin position="592"/>
        <end position="601"/>
    </location>
</feature>
<dbReference type="SMART" id="SM00260">
    <property type="entry name" value="CheW"/>
    <property type="match status" value="1"/>
</dbReference>
<dbReference type="GO" id="GO:0000155">
    <property type="term" value="F:phosphorelay sensor kinase activity"/>
    <property type="evidence" value="ECO:0007669"/>
    <property type="project" value="InterPro"/>
</dbReference>
<feature type="coiled-coil region" evidence="11">
    <location>
        <begin position="1304"/>
        <end position="1331"/>
    </location>
</feature>
<evidence type="ECO:0000256" key="2">
    <source>
        <dbReference type="ARBA" id="ARBA00012438"/>
    </source>
</evidence>
<evidence type="ECO:0000259" key="13">
    <source>
        <dbReference type="PROSITE" id="PS50109"/>
    </source>
</evidence>
<dbReference type="RefSeq" id="WP_173764067.1">
    <property type="nucleotide sequence ID" value="NZ_CP048836.1"/>
</dbReference>
<dbReference type="PANTHER" id="PTHR43395">
    <property type="entry name" value="SENSOR HISTIDINE KINASE CHEA"/>
    <property type="match status" value="1"/>
</dbReference>
<dbReference type="InterPro" id="IPR011006">
    <property type="entry name" value="CheY-like_superfamily"/>
</dbReference>
<proteinExistence type="predicted"/>
<keyword evidence="7" id="KW-0902">Two-component regulatory system</keyword>
<gene>
    <name evidence="17" type="ORF">G3580_04135</name>
</gene>
<evidence type="ECO:0000256" key="1">
    <source>
        <dbReference type="ARBA" id="ARBA00000085"/>
    </source>
</evidence>
<comment type="catalytic activity">
    <reaction evidence="1">
        <text>ATP + protein L-histidine = ADP + protein N-phospho-L-histidine.</text>
        <dbReference type="EC" id="2.7.13.3"/>
    </reaction>
</comment>
<organism evidence="17 18">
    <name type="scientific">Nitrogeniibacter mangrovi</name>
    <dbReference type="NCBI Taxonomy" id="2016596"/>
    <lineage>
        <taxon>Bacteria</taxon>
        <taxon>Pseudomonadati</taxon>
        <taxon>Pseudomonadota</taxon>
        <taxon>Betaproteobacteria</taxon>
        <taxon>Rhodocyclales</taxon>
        <taxon>Zoogloeaceae</taxon>
        <taxon>Nitrogeniibacter</taxon>
    </lineage>
</organism>
<dbReference type="CDD" id="cd00088">
    <property type="entry name" value="HPT"/>
    <property type="match status" value="2"/>
</dbReference>
<dbReference type="Gene3D" id="3.40.50.2300">
    <property type="match status" value="1"/>
</dbReference>
<evidence type="ECO:0000256" key="3">
    <source>
        <dbReference type="ARBA" id="ARBA00021495"/>
    </source>
</evidence>
<dbReference type="SUPFAM" id="SSF50341">
    <property type="entry name" value="CheW-like"/>
    <property type="match status" value="1"/>
</dbReference>
<dbReference type="GO" id="GO:0006935">
    <property type="term" value="P:chemotaxis"/>
    <property type="evidence" value="ECO:0007669"/>
    <property type="project" value="UniProtKB-KW"/>
</dbReference>
<evidence type="ECO:0000256" key="10">
    <source>
        <dbReference type="PROSITE-ProRule" id="PRU00169"/>
    </source>
</evidence>
<evidence type="ECO:0000256" key="12">
    <source>
        <dbReference type="SAM" id="MobiDB-lite"/>
    </source>
</evidence>
<feature type="modified residue" description="4-aspartylphosphate" evidence="10">
    <location>
        <position position="1802"/>
    </location>
</feature>
<dbReference type="Gene3D" id="3.30.565.10">
    <property type="entry name" value="Histidine kinase-like ATPase, C-terminal domain"/>
    <property type="match status" value="1"/>
</dbReference>
<dbReference type="InterPro" id="IPR003594">
    <property type="entry name" value="HATPase_dom"/>
</dbReference>
<accession>A0A6C1B002</accession>
<feature type="compositionally biased region" description="Acidic residues" evidence="12">
    <location>
        <begin position="778"/>
        <end position="787"/>
    </location>
</feature>
<evidence type="ECO:0000256" key="4">
    <source>
        <dbReference type="ARBA" id="ARBA00022553"/>
    </source>
</evidence>
<dbReference type="SUPFAM" id="SSF55874">
    <property type="entry name" value="ATPase domain of HSP90 chaperone/DNA topoisomerase II/histidine kinase"/>
    <property type="match status" value="1"/>
</dbReference>
<dbReference type="GO" id="GO:0005737">
    <property type="term" value="C:cytoplasm"/>
    <property type="evidence" value="ECO:0007669"/>
    <property type="project" value="InterPro"/>
</dbReference>
<dbReference type="PANTHER" id="PTHR43395:SF8">
    <property type="entry name" value="HISTIDINE KINASE"/>
    <property type="match status" value="1"/>
</dbReference>
<dbReference type="SMART" id="SM00073">
    <property type="entry name" value="HPT"/>
    <property type="match status" value="3"/>
</dbReference>
<dbReference type="Pfam" id="PF01627">
    <property type="entry name" value="Hpt"/>
    <property type="match status" value="3"/>
</dbReference>
<evidence type="ECO:0000256" key="6">
    <source>
        <dbReference type="ARBA" id="ARBA00022777"/>
    </source>
</evidence>
<dbReference type="InterPro" id="IPR036061">
    <property type="entry name" value="CheW-like_dom_sf"/>
</dbReference>
<feature type="domain" description="Histidine kinase" evidence="13">
    <location>
        <begin position="1344"/>
        <end position="1596"/>
    </location>
</feature>
<feature type="domain" description="Response regulatory" evidence="14">
    <location>
        <begin position="1753"/>
        <end position="1869"/>
    </location>
</feature>
<dbReference type="InterPro" id="IPR005467">
    <property type="entry name" value="His_kinase_dom"/>
</dbReference>
<keyword evidence="11" id="KW-0175">Coiled coil</keyword>
<dbReference type="CDD" id="cd17546">
    <property type="entry name" value="REC_hyHK_CKI1_RcsC-like"/>
    <property type="match status" value="1"/>
</dbReference>
<dbReference type="InterPro" id="IPR051315">
    <property type="entry name" value="Bact_Chemotaxis_CheA"/>
</dbReference>
<evidence type="ECO:0000256" key="7">
    <source>
        <dbReference type="ARBA" id="ARBA00023012"/>
    </source>
</evidence>
<dbReference type="FunFam" id="3.30.565.10:FF:000016">
    <property type="entry name" value="Chemotaxis protein CheA, putative"/>
    <property type="match status" value="1"/>
</dbReference>
<feature type="region of interest" description="Disordered" evidence="12">
    <location>
        <begin position="755"/>
        <end position="798"/>
    </location>
</feature>
<feature type="region of interest" description="Disordered" evidence="12">
    <location>
        <begin position="1236"/>
        <end position="1255"/>
    </location>
</feature>
<feature type="domain" description="HPt" evidence="16">
    <location>
        <begin position="1135"/>
        <end position="1235"/>
    </location>
</feature>
<dbReference type="InterPro" id="IPR004358">
    <property type="entry name" value="Sig_transdc_His_kin-like_C"/>
</dbReference>
<dbReference type="InterPro" id="IPR002545">
    <property type="entry name" value="CheW-lke_dom"/>
</dbReference>
<name>A0A6C1B002_9RHOO</name>
<dbReference type="PROSITE" id="PS50109">
    <property type="entry name" value="HIS_KIN"/>
    <property type="match status" value="1"/>
</dbReference>
<dbReference type="PROSITE" id="PS50851">
    <property type="entry name" value="CHEW"/>
    <property type="match status" value="1"/>
</dbReference>
<dbReference type="KEGG" id="azq:G3580_04135"/>
<dbReference type="Pfam" id="PF02518">
    <property type="entry name" value="HATPase_c"/>
    <property type="match status" value="1"/>
</dbReference>
<feature type="region of interest" description="Disordered" evidence="12">
    <location>
        <begin position="581"/>
        <end position="613"/>
    </location>
</feature>
<evidence type="ECO:0000259" key="15">
    <source>
        <dbReference type="PROSITE" id="PS50851"/>
    </source>
</evidence>
<dbReference type="InterPro" id="IPR008207">
    <property type="entry name" value="Sig_transdc_His_kin_Hpt_dom"/>
</dbReference>
<dbReference type="Gene3D" id="1.20.120.160">
    <property type="entry name" value="HPT domain"/>
    <property type="match status" value="4"/>
</dbReference>
<feature type="modified residue" description="Phosphohistidine" evidence="9">
    <location>
        <position position="674"/>
    </location>
</feature>
<sequence>MTQATEQDLGPLTWVKSEIDQALAQALSAIDKAAASDEERSSHLQFAQSHLHQARGALSIIGLDGLTQFTDGLDKLLGDLARGERELNDDVVDLCRRAIAATGNYLDELSHGAPDQPLRLAALHARIAVARGVDAPTEGDLFFPPADVRIPRRAEPPALGNDDEQRLLRWLRVQFQQGLLNWIRKPDDPAGARQMRESVAGIESRQRQQAARGFWLSAAAFCEVLAEGHVPVTPHIRRICARIDAQIRRLVSGTTHFPERLHRDTMYIVAKAPATAPLIKALHSLYRLPAQLPPPNSAISELPLAPMLADLREQLNHAKDAWDQFAEGTAAALPSFEERMVRLASASRKLGRPAVVRLMTTLSAFAQWLRKDPMRVNDAISMEVASALLLADHALDSGRVPDASFSTQVEDCIARIEACSRGEAVSNQDASASARQAQERSAVAQLCKEMQASLAQVEQTLDGFFRAPDNREPLKAVKAPIQQIEGILTLLEEQDAYDTLSDSEAIIDRLADPEQPIDTALFEPLADLLSSLGFYIDSLARGRPDKSQLTGEHDAPEPEYVDVELPATQAETLPETAVSLPPEAAALPTAPPRDREARIEHEEDLPEQPVPVPETSAEAAQLLEASEEEIDAELLDIFIEEAREVLTDIERNLGAVRANPADQDALTTVRRGFHTLKGSGRMVGLNALGEVAWDLEQTLNRWLQLEWSPNATLLDLIGDAHTLFAAWVEQLAGGGATGRDDSAPVSTQAKRLLTATSPDDLGPAPIETPAPESVLPVDEAEEVETDSADASVEAEEHPVGEAALEPDAAAMNVTDLEATDLAFDLSVDLPELDDTPADSALERTLIEPLEALETPDELDAVSLDFPELEDEAPPADEDEVPEPIELPELGADVLTEPTALDTAATPDAAVAGEAAEPEPDAMAEAADTAPEAVETEIAAEESDTVELGTLTLSRPLFDLYCNESRDHLTVLREEASQLEINPTRVPEETAVRAAHTLAGISGTAGLDPVQTLARALEHALARLQETATAPSAEQAALIKTTVTTLDAMLREVGDTTFPLAAPVLEAQLDSLQRTPIAPEPAPADDENEATADAVAPIDAAPAADFDATPMPTEPASTDIVTPTEEAAEPETLDVQDDIDEQLLPIFVEEGQDLMAQLNAALRDWRGDMANPAHRGNVARLLHTIKGSARMTGAMTLGEHLHALEGRLEAASDTTPTLLDELEQGLDLTSQYIDRLARGDTTPPDEEAPTETTDDAAAPAAVAIETEEAASTGGGTLRVRADLVDRFVNEAGEIGIARTRIEGELRTQRRALLDLTENVIRLRNQLREVEIQADIQMQSRIAQAESQHANFDPLEMDRYTRLQELTRMMAESVNDVTTVQHTLLRNLDQADAALIAQGRQSRTLQQALMSVRMTPFDSLADRLYRVVRQSAKELGKRANLDLRGGRIELDRSVLERITGPLEHLLRNAVAHGIESPEERHASRKPDIGQITLTVRHEGNEVVVEMSDDGAGLDYARIEARAREAGLLADGEQADERRLTNMIFMPGFSTAGELSAVSGRGVGMDVVKAETAAVGGRIEVTSTAGAGSSFRLYLPLTLAVTQTLLVRAAGRTYAIPSNMVAQVLELKPDALETIRTTGTTHWLNDDYAYTYLPRLLGDHETQPEIHRFNWVLLLKSGSQTLAVHVDALRGNQEIVVKKAGPQLARLVGYTGATVLGDGEIVLILNPVALAGVAIDAGMSGAESVTPQTESAHVPTVMVVDDSLTVRKITSRLLEREGYTVVTAKDGVDALEHLLDEMPDVILSDIEMPRMDGFDLARNIRNDERLKHVPIIMITSRLADKHRQYAEQIGVNHYLGKPYQEDELLALIGQYAGATTH</sequence>
<dbReference type="InterPro" id="IPR058661">
    <property type="entry name" value="FimL_2nd"/>
</dbReference>
<dbReference type="SMART" id="SM01231">
    <property type="entry name" value="H-kinase_dim"/>
    <property type="match status" value="1"/>
</dbReference>
<dbReference type="SUPFAM" id="SSF47226">
    <property type="entry name" value="Histidine-containing phosphotransfer domain, HPT domain"/>
    <property type="match status" value="5"/>
</dbReference>
<evidence type="ECO:0000256" key="11">
    <source>
        <dbReference type="SAM" id="Coils"/>
    </source>
</evidence>
<dbReference type="SMART" id="SM00387">
    <property type="entry name" value="HATPase_c"/>
    <property type="match status" value="1"/>
</dbReference>
<feature type="domain" description="HPt" evidence="16">
    <location>
        <begin position="949"/>
        <end position="1052"/>
    </location>
</feature>
<feature type="domain" description="CheW-like" evidence="15">
    <location>
        <begin position="1598"/>
        <end position="1733"/>
    </location>
</feature>
<feature type="compositionally biased region" description="Acidic residues" evidence="12">
    <location>
        <begin position="1242"/>
        <end position="1253"/>
    </location>
</feature>
<evidence type="ECO:0000256" key="5">
    <source>
        <dbReference type="ARBA" id="ARBA00022679"/>
    </source>
</evidence>
<keyword evidence="18" id="KW-1185">Reference proteome</keyword>
<dbReference type="InterPro" id="IPR004105">
    <property type="entry name" value="CheA-like_dim"/>
</dbReference>
<dbReference type="Pfam" id="PF01584">
    <property type="entry name" value="CheW"/>
    <property type="match status" value="1"/>
</dbReference>